<comment type="caution">
    <text evidence="1">The sequence shown here is derived from an EMBL/GenBank/DDBJ whole genome shotgun (WGS) entry which is preliminary data.</text>
</comment>
<dbReference type="RefSeq" id="WP_133534030.1">
    <property type="nucleotide sequence ID" value="NZ_SNXR01000018.1"/>
</dbReference>
<evidence type="ECO:0000313" key="2">
    <source>
        <dbReference type="Proteomes" id="UP000295260"/>
    </source>
</evidence>
<dbReference type="EMBL" id="SNXR01000018">
    <property type="protein sequence ID" value="TDP57629.1"/>
    <property type="molecule type" value="Genomic_DNA"/>
</dbReference>
<gene>
    <name evidence="1" type="ORF">BC748_2844</name>
</gene>
<protein>
    <recommendedName>
        <fullName evidence="3">Phospholipase D-like protein</fullName>
    </recommendedName>
</protein>
<proteinExistence type="predicted"/>
<reference evidence="1 2" key="1">
    <citation type="submission" date="2019-03" db="EMBL/GenBank/DDBJ databases">
        <title>Genomic Encyclopedia of Archaeal and Bacterial Type Strains, Phase II (KMG-II): from individual species to whole genera.</title>
        <authorList>
            <person name="Goeker M."/>
        </authorList>
    </citation>
    <scope>NUCLEOTIDE SEQUENCE [LARGE SCALE GENOMIC DNA]</scope>
    <source>
        <strain evidence="1 2">DSM 25687</strain>
    </source>
</reference>
<dbReference type="AlphaFoldDB" id="A0A4R6Q8Y4"/>
<evidence type="ECO:0000313" key="1">
    <source>
        <dbReference type="EMBL" id="TDP57629.1"/>
    </source>
</evidence>
<dbReference type="Proteomes" id="UP000295260">
    <property type="component" value="Unassembled WGS sequence"/>
</dbReference>
<keyword evidence="2" id="KW-1185">Reference proteome</keyword>
<dbReference type="SUPFAM" id="SSF56024">
    <property type="entry name" value="Phospholipase D/nuclease"/>
    <property type="match status" value="1"/>
</dbReference>
<name>A0A4R6Q8Y4_9FLAO</name>
<organism evidence="1 2">
    <name type="scientific">Flavobacterium dankookense</name>
    <dbReference type="NCBI Taxonomy" id="706186"/>
    <lineage>
        <taxon>Bacteria</taxon>
        <taxon>Pseudomonadati</taxon>
        <taxon>Bacteroidota</taxon>
        <taxon>Flavobacteriia</taxon>
        <taxon>Flavobacteriales</taxon>
        <taxon>Flavobacteriaceae</taxon>
        <taxon>Flavobacterium</taxon>
    </lineage>
</organism>
<accession>A0A4R6Q8Y4</accession>
<evidence type="ECO:0008006" key="3">
    <source>
        <dbReference type="Google" id="ProtNLM"/>
    </source>
</evidence>
<dbReference type="OrthoDB" id="5500241at2"/>
<sequence length="60" mass="6962">MAEFLNTKKIKDYISKIIETAEKELVIISPYIQTNATFIELLKAADERGVETTLIYKKRK</sequence>
<dbReference type="Gene3D" id="3.30.870.10">
    <property type="entry name" value="Endonuclease Chain A"/>
    <property type="match status" value="1"/>
</dbReference>